<dbReference type="InterPro" id="IPR016024">
    <property type="entry name" value="ARM-type_fold"/>
</dbReference>
<comment type="caution">
    <text evidence="5">The sequence shown here is derived from an EMBL/GenBank/DDBJ whole genome shotgun (WGS) entry which is preliminary data.</text>
</comment>
<dbReference type="Gene3D" id="1.25.10.10">
    <property type="entry name" value="Leucine-rich Repeat Variant"/>
    <property type="match status" value="1"/>
</dbReference>
<gene>
    <name evidence="5" type="ORF">CJ030_MR2G016149</name>
</gene>
<dbReference type="Proteomes" id="UP000516437">
    <property type="component" value="Chromosome 2"/>
</dbReference>
<evidence type="ECO:0000259" key="4">
    <source>
        <dbReference type="Pfam" id="PF25772"/>
    </source>
</evidence>
<evidence type="ECO:0000256" key="1">
    <source>
        <dbReference type="ARBA" id="ARBA00007690"/>
    </source>
</evidence>
<feature type="domain" description="RRP12 HEAT" evidence="3">
    <location>
        <begin position="753"/>
        <end position="903"/>
    </location>
</feature>
<feature type="compositionally biased region" description="Basic and acidic residues" evidence="2">
    <location>
        <begin position="1588"/>
        <end position="1610"/>
    </location>
</feature>
<dbReference type="SUPFAM" id="SSF48371">
    <property type="entry name" value="ARM repeat"/>
    <property type="match status" value="2"/>
</dbReference>
<dbReference type="Pfam" id="PF08161">
    <property type="entry name" value="RRP12_HEAT"/>
    <property type="match status" value="4"/>
</dbReference>
<dbReference type="EMBL" id="RXIC02000020">
    <property type="protein sequence ID" value="KAB1222268.1"/>
    <property type="molecule type" value="Genomic_DNA"/>
</dbReference>
<dbReference type="PANTHER" id="PTHR48412">
    <property type="entry name" value="ARM REPEAT SUPERFAMILY PROTEIN"/>
    <property type="match status" value="1"/>
</dbReference>
<protein>
    <submittedName>
        <fullName evidence="5">RRP12-like protein</fullName>
    </submittedName>
</protein>
<proteinExistence type="inferred from homology"/>
<feature type="domain" description="RRP12 HEAT" evidence="3">
    <location>
        <begin position="365"/>
        <end position="541"/>
    </location>
</feature>
<dbReference type="Pfam" id="PF25772">
    <property type="entry name" value="HEAT_RRP12_N"/>
    <property type="match status" value="1"/>
</dbReference>
<dbReference type="InterPro" id="IPR012978">
    <property type="entry name" value="HEAT_RRP12"/>
</dbReference>
<sequence length="1630" mass="181182">MEDQEQNHERKEQQEEHSEPFKDGSDISQQLMDRYAKSSAQQHRHLVATAVAMRSILASESLPLTPSAYFAAAIDSASSSSQTLDATAVAALLSFLSIVVPLVPPKGIAAPEASEAVGVLVGFIRKEREGLAVASVRAVVKCLGVLLGFCDLEDWDSVKLGFETLLNFSIDRRPKVRRCAQDYLEKIFMSFKCSAVVKEASRLVLSLLKNHMPVAVELSSLRAVDGSKDEASLKPEHLEVLYLFNVVKVSVPCLSAKGCSKVKSEMYKLVSSEFSLLTRHVLKIIEALFETSRFEVLVPEIDKIVASLASYVSLGDRNPLDTVMSAANLLKRVLEVLHERESSLWITTLPLVCGSLTGLLAAEDSTASQASSILKDLLRHHVDHKFLSSLEDKPVDDESEESMEASAITSICTVFENTLVTLNGTPNEHILGVISVLFLKLGEMSYVFMRNIVLQLAGLIQGNGGMSENNHVQNCIGSAVIAMGPERMLTLLPISLNADDFTCTNIWLVPILKDYVVGASLGYYIEHLVPLAKSFERASHKGLSSSDLHIVCGHTRSYNFHFRGFMSCSFNGPVKKLAISQDLLAHAHDLWGLLPSFCRHPTDAYKNLRPLAEMLIPFLKEDSFMHENIAISLQVLVSQNKSVLSPIRDSSESNSYSVKDSMVEFGNVPTYSRKTASRNIKALKLCSTELLKALTDLFVDSLPEKRSYLKVLLLSPVEVSWEVLIDVLLVSFLHRLRAKFCAIYSYKFLSSLEDKPVDDESEESMEASAITSICTVFENTLVTLNGTPNEHILGVISVLFLKLGEMSYVFMRNIVLQLAGLIQGNGGMSENNHVQNCIGSAVIAMGPERMLTLLPISLNADDFTCTNIWLVPILKDYVVGASLGYYIEHLVPLAKSFERASHKGLSSSDLHIVCGHTRSYNFHFRGFMSCSFNGPVKKLAISQDLLAHAHDLWGLLPSFCRHPTDAYKNLRPLAEMLIPFLKEDSFMHENIAISLQVLVSQNKSVLSPIRDSSESNSYSVKDSMVEFGNVPTYSRKTASRNIKALKLCSTELLKALTDLFVDSLPEKRSYLKDAIGCLASMTDSSITKKVLLSLFERSEFADGDGEFGKLMSYKPALIDKEQGNLCNRDVQSCVIMELASSLVEGANEDLIHLIYKFITHIFQVTNETGHCEAYCTLSRILEEHGWFSSSRFSELSSLLLDLKSPVDTTSLRSRFACFHFLMSHALKISTEEENTKAFLFLNEIILTLKEDREETRKAAYDTLLKISSSLRDSKCGSDPPYHKLVSMIMGYLSGSSPHIKSGAVSALSVLVYQDADICLSMPDLVPSILSLLHTKSVEVIKAVLGFVKVLVSCLQAKDLRSLLSKIVNEIIIRKCGSAAVELVTPEKYRSFLKTVLENRHNRTSSKESGSGDREVMVGDSSPKASDSMPEKRKRKRMDPQSEENGSAEQRKTKRGKNNNGRTHRRMELVTPEKYRSFLKTVLENRHNRTSSKESGSGDREVMVGDSSPKASDSMPEKRKRKRMDPQSEENGSAEQRKTKRGKNNNGRTHRRSEHQSSNSRDGCLRSADTGNRSDNAKSLKGQSKGSQKKSERNYNRKRMELTNTNKKDDAIFPTHSKASKLRKHKKVERN</sequence>
<feature type="compositionally biased region" description="Basic residues" evidence="2">
    <location>
        <begin position="1537"/>
        <end position="1552"/>
    </location>
</feature>
<evidence type="ECO:0000313" key="6">
    <source>
        <dbReference type="Proteomes" id="UP000516437"/>
    </source>
</evidence>
<organism evidence="5 6">
    <name type="scientific">Morella rubra</name>
    <name type="common">Chinese bayberry</name>
    <dbReference type="NCBI Taxonomy" id="262757"/>
    <lineage>
        <taxon>Eukaryota</taxon>
        <taxon>Viridiplantae</taxon>
        <taxon>Streptophyta</taxon>
        <taxon>Embryophyta</taxon>
        <taxon>Tracheophyta</taxon>
        <taxon>Spermatophyta</taxon>
        <taxon>Magnoliopsida</taxon>
        <taxon>eudicotyledons</taxon>
        <taxon>Gunneridae</taxon>
        <taxon>Pentapetalae</taxon>
        <taxon>rosids</taxon>
        <taxon>fabids</taxon>
        <taxon>Fagales</taxon>
        <taxon>Myricaceae</taxon>
        <taxon>Morella</taxon>
    </lineage>
</organism>
<evidence type="ECO:0000256" key="2">
    <source>
        <dbReference type="SAM" id="MobiDB-lite"/>
    </source>
</evidence>
<feature type="region of interest" description="Disordered" evidence="2">
    <location>
        <begin position="1"/>
        <end position="27"/>
    </location>
</feature>
<feature type="compositionally biased region" description="Basic and acidic residues" evidence="2">
    <location>
        <begin position="1465"/>
        <end position="1475"/>
    </location>
</feature>
<feature type="domain" description="RRP12 HEAT" evidence="3">
    <location>
        <begin position="588"/>
        <end position="699"/>
    </location>
</feature>
<dbReference type="OrthoDB" id="2192888at2759"/>
<feature type="domain" description="RRP12 N-terminal HEAT" evidence="4">
    <location>
        <begin position="14"/>
        <end position="296"/>
    </location>
</feature>
<comment type="similarity">
    <text evidence="1">Belongs to the RRP12 family.</text>
</comment>
<name>A0A6A1WEZ5_9ROSI</name>
<dbReference type="InterPro" id="IPR057860">
    <property type="entry name" value="HEAT_RRP12_N"/>
</dbReference>
<dbReference type="InterPro" id="IPR011989">
    <property type="entry name" value="ARM-like"/>
</dbReference>
<feature type="compositionally biased region" description="Basic residues" evidence="2">
    <location>
        <begin position="1617"/>
        <end position="1630"/>
    </location>
</feature>
<accession>A0A6A1WEZ5</accession>
<feature type="domain" description="RRP12 HEAT" evidence="3">
    <location>
        <begin position="950"/>
        <end position="1061"/>
    </location>
</feature>
<reference evidence="5 6" key="1">
    <citation type="journal article" date="2019" name="Plant Biotechnol. J.">
        <title>The red bayberry genome and genetic basis of sex determination.</title>
        <authorList>
            <person name="Jia H.M."/>
            <person name="Jia H.J."/>
            <person name="Cai Q.L."/>
            <person name="Wang Y."/>
            <person name="Zhao H.B."/>
            <person name="Yang W.F."/>
            <person name="Wang G.Y."/>
            <person name="Li Y.H."/>
            <person name="Zhan D.L."/>
            <person name="Shen Y.T."/>
            <person name="Niu Q.F."/>
            <person name="Chang L."/>
            <person name="Qiu J."/>
            <person name="Zhao L."/>
            <person name="Xie H.B."/>
            <person name="Fu W.Y."/>
            <person name="Jin J."/>
            <person name="Li X.W."/>
            <person name="Jiao Y."/>
            <person name="Zhou C.C."/>
            <person name="Tu T."/>
            <person name="Chai C.Y."/>
            <person name="Gao J.L."/>
            <person name="Fan L.J."/>
            <person name="van de Weg E."/>
            <person name="Wang J.Y."/>
            <person name="Gao Z.S."/>
        </authorList>
    </citation>
    <scope>NUCLEOTIDE SEQUENCE [LARGE SCALE GENOMIC DNA]</scope>
    <source>
        <tissue evidence="5">Leaves</tissue>
    </source>
</reference>
<feature type="region of interest" description="Disordered" evidence="2">
    <location>
        <begin position="1399"/>
        <end position="1630"/>
    </location>
</feature>
<feature type="compositionally biased region" description="Basic and acidic residues" evidence="2">
    <location>
        <begin position="1"/>
        <end position="25"/>
    </location>
</feature>
<evidence type="ECO:0000259" key="3">
    <source>
        <dbReference type="Pfam" id="PF08161"/>
    </source>
</evidence>
<keyword evidence="6" id="KW-1185">Reference proteome</keyword>
<dbReference type="PANTHER" id="PTHR48412:SF1">
    <property type="entry name" value="ARM REPEAT SUPERFAMILY PROTEIN"/>
    <property type="match status" value="1"/>
</dbReference>
<evidence type="ECO:0000313" key="5">
    <source>
        <dbReference type="EMBL" id="KAB1222268.1"/>
    </source>
</evidence>
<feature type="compositionally biased region" description="Basic residues" evidence="2">
    <location>
        <begin position="1451"/>
        <end position="1464"/>
    </location>
</feature>